<dbReference type="InterPro" id="IPR009959">
    <property type="entry name" value="Cyclase_SnoaL-like"/>
</dbReference>
<dbReference type="Gene3D" id="3.10.450.50">
    <property type="match status" value="1"/>
</dbReference>
<organism evidence="1 2">
    <name type="scientific">Haloferax elongans ATCC BAA-1513</name>
    <dbReference type="NCBI Taxonomy" id="1230453"/>
    <lineage>
        <taxon>Archaea</taxon>
        <taxon>Methanobacteriati</taxon>
        <taxon>Methanobacteriota</taxon>
        <taxon>Stenosarchaea group</taxon>
        <taxon>Halobacteria</taxon>
        <taxon>Halobacteriales</taxon>
        <taxon>Haloferacaceae</taxon>
        <taxon>Haloferax</taxon>
    </lineage>
</organism>
<dbReference type="EMBL" id="AOLK01000003">
    <property type="protein sequence ID" value="ELZ89006.1"/>
    <property type="molecule type" value="Genomic_DNA"/>
</dbReference>
<protein>
    <recommendedName>
        <fullName evidence="3">Ester cyclase</fullName>
    </recommendedName>
</protein>
<dbReference type="PATRIC" id="fig|1230453.4.peg.153"/>
<dbReference type="Pfam" id="PF07366">
    <property type="entry name" value="SnoaL"/>
    <property type="match status" value="1"/>
</dbReference>
<dbReference type="AlphaFoldDB" id="M0HX01"/>
<sequence>MWENGNVDAIDTLFTEDSILHDPTEDVRGREAFKTYNERYLAAFPDLQYDIEDMIAEGDKVVFRARMRGTHEGEFMSFEPTGQRFDAEGIIIARIEDGMIAERWASYDALGMMRQLGILPDAP</sequence>
<reference evidence="1 2" key="1">
    <citation type="journal article" date="2014" name="PLoS Genet.">
        <title>Phylogenetically driven sequencing of extremely halophilic archaea reveals strategies for static and dynamic osmo-response.</title>
        <authorList>
            <person name="Becker E.A."/>
            <person name="Seitzer P.M."/>
            <person name="Tritt A."/>
            <person name="Larsen D."/>
            <person name="Krusor M."/>
            <person name="Yao A.I."/>
            <person name="Wu D."/>
            <person name="Madern D."/>
            <person name="Eisen J.A."/>
            <person name="Darling A.E."/>
            <person name="Facciotti M.T."/>
        </authorList>
    </citation>
    <scope>NUCLEOTIDE SEQUENCE [LARGE SCALE GENOMIC DNA]</scope>
    <source>
        <strain evidence="1 2">ATCC BAA-1513</strain>
    </source>
</reference>
<evidence type="ECO:0008006" key="3">
    <source>
        <dbReference type="Google" id="ProtNLM"/>
    </source>
</evidence>
<accession>M0HX01</accession>
<dbReference type="InterPro" id="IPR032710">
    <property type="entry name" value="NTF2-like_dom_sf"/>
</dbReference>
<evidence type="ECO:0000313" key="1">
    <source>
        <dbReference type="EMBL" id="ELZ89006.1"/>
    </source>
</evidence>
<dbReference type="SUPFAM" id="SSF54427">
    <property type="entry name" value="NTF2-like"/>
    <property type="match status" value="1"/>
</dbReference>
<comment type="caution">
    <text evidence="1">The sequence shown here is derived from an EMBL/GenBank/DDBJ whole genome shotgun (WGS) entry which is preliminary data.</text>
</comment>
<keyword evidence="2" id="KW-1185">Reference proteome</keyword>
<name>M0HX01_HALEO</name>
<dbReference type="Proteomes" id="UP000011612">
    <property type="component" value="Unassembled WGS sequence"/>
</dbReference>
<evidence type="ECO:0000313" key="2">
    <source>
        <dbReference type="Proteomes" id="UP000011612"/>
    </source>
</evidence>
<proteinExistence type="predicted"/>
<dbReference type="PANTHER" id="PTHR38436">
    <property type="entry name" value="POLYKETIDE CYCLASE SNOAL-LIKE DOMAIN"/>
    <property type="match status" value="1"/>
</dbReference>
<gene>
    <name evidence="1" type="ORF">C453_00820</name>
</gene>
<dbReference type="PANTHER" id="PTHR38436:SF1">
    <property type="entry name" value="ESTER CYCLASE"/>
    <property type="match status" value="1"/>
</dbReference>
<dbReference type="GO" id="GO:0030638">
    <property type="term" value="P:polyketide metabolic process"/>
    <property type="evidence" value="ECO:0007669"/>
    <property type="project" value="InterPro"/>
</dbReference>